<dbReference type="Proteomes" id="UP000001514">
    <property type="component" value="Unassembled WGS sequence"/>
</dbReference>
<dbReference type="Gene3D" id="3.40.50.1820">
    <property type="entry name" value="alpha/beta hydrolase"/>
    <property type="match status" value="1"/>
</dbReference>
<keyword evidence="7" id="KW-1185">Reference proteome</keyword>
<dbReference type="KEGG" id="smo:SELMODRAFT_78660"/>
<dbReference type="eggNOG" id="KOG2183">
    <property type="taxonomic scope" value="Eukaryota"/>
</dbReference>
<dbReference type="InterPro" id="IPR008758">
    <property type="entry name" value="Peptidase_S28"/>
</dbReference>
<keyword evidence="4" id="KW-0378">Hydrolase</keyword>
<dbReference type="InterPro" id="IPR042269">
    <property type="entry name" value="Ser_carbopepase_S28_SKS"/>
</dbReference>
<dbReference type="PANTHER" id="PTHR11010">
    <property type="entry name" value="PROTEASE S28 PRO-X CARBOXYPEPTIDASE-RELATED"/>
    <property type="match status" value="1"/>
</dbReference>
<dbReference type="InterPro" id="IPR029058">
    <property type="entry name" value="AB_hydrolase_fold"/>
</dbReference>
<protein>
    <recommendedName>
        <fullName evidence="8">Lysosomal Pro-X carboxypeptidase</fullName>
    </recommendedName>
</protein>
<evidence type="ECO:0000313" key="6">
    <source>
        <dbReference type="EMBL" id="EFJ35946.1"/>
    </source>
</evidence>
<dbReference type="Gene3D" id="1.20.120.980">
    <property type="entry name" value="Serine carboxypeptidase S28, SKS domain"/>
    <property type="match status" value="1"/>
</dbReference>
<organism evidence="7">
    <name type="scientific">Selaginella moellendorffii</name>
    <name type="common">Spikemoss</name>
    <dbReference type="NCBI Taxonomy" id="88036"/>
    <lineage>
        <taxon>Eukaryota</taxon>
        <taxon>Viridiplantae</taxon>
        <taxon>Streptophyta</taxon>
        <taxon>Embryophyta</taxon>
        <taxon>Tracheophyta</taxon>
        <taxon>Lycopodiopsida</taxon>
        <taxon>Selaginellales</taxon>
        <taxon>Selaginellaceae</taxon>
        <taxon>Selaginella</taxon>
    </lineage>
</organism>
<keyword evidence="5" id="KW-0325">Glycoprotein</keyword>
<dbReference type="STRING" id="88036.D8QUX0"/>
<keyword evidence="3" id="KW-0732">Signal</keyword>
<dbReference type="FunCoup" id="D8QUX0">
    <property type="interactions" value="3788"/>
</dbReference>
<gene>
    <name evidence="6" type="ORF">SELMODRAFT_78660</name>
</gene>
<dbReference type="Pfam" id="PF05577">
    <property type="entry name" value="Peptidase_S28"/>
    <property type="match status" value="1"/>
</dbReference>
<reference evidence="6 7" key="1">
    <citation type="journal article" date="2011" name="Science">
        <title>The Selaginella genome identifies genetic changes associated with the evolution of vascular plants.</title>
        <authorList>
            <person name="Banks J.A."/>
            <person name="Nishiyama T."/>
            <person name="Hasebe M."/>
            <person name="Bowman J.L."/>
            <person name="Gribskov M."/>
            <person name="dePamphilis C."/>
            <person name="Albert V.A."/>
            <person name="Aono N."/>
            <person name="Aoyama T."/>
            <person name="Ambrose B.A."/>
            <person name="Ashton N.W."/>
            <person name="Axtell M.J."/>
            <person name="Barker E."/>
            <person name="Barker M.S."/>
            <person name="Bennetzen J.L."/>
            <person name="Bonawitz N.D."/>
            <person name="Chapple C."/>
            <person name="Cheng C."/>
            <person name="Correa L.G."/>
            <person name="Dacre M."/>
            <person name="DeBarry J."/>
            <person name="Dreyer I."/>
            <person name="Elias M."/>
            <person name="Engstrom E.M."/>
            <person name="Estelle M."/>
            <person name="Feng L."/>
            <person name="Finet C."/>
            <person name="Floyd S.K."/>
            <person name="Frommer W.B."/>
            <person name="Fujita T."/>
            <person name="Gramzow L."/>
            <person name="Gutensohn M."/>
            <person name="Harholt J."/>
            <person name="Hattori M."/>
            <person name="Heyl A."/>
            <person name="Hirai T."/>
            <person name="Hiwatashi Y."/>
            <person name="Ishikawa M."/>
            <person name="Iwata M."/>
            <person name="Karol K.G."/>
            <person name="Koehler B."/>
            <person name="Kolukisaoglu U."/>
            <person name="Kubo M."/>
            <person name="Kurata T."/>
            <person name="Lalonde S."/>
            <person name="Li K."/>
            <person name="Li Y."/>
            <person name="Litt A."/>
            <person name="Lyons E."/>
            <person name="Manning G."/>
            <person name="Maruyama T."/>
            <person name="Michael T.P."/>
            <person name="Mikami K."/>
            <person name="Miyazaki S."/>
            <person name="Morinaga S."/>
            <person name="Murata T."/>
            <person name="Mueller-Roeber B."/>
            <person name="Nelson D.R."/>
            <person name="Obara M."/>
            <person name="Oguri Y."/>
            <person name="Olmstead R.G."/>
            <person name="Onodera N."/>
            <person name="Petersen B.L."/>
            <person name="Pils B."/>
            <person name="Prigge M."/>
            <person name="Rensing S.A."/>
            <person name="Riano-Pachon D.M."/>
            <person name="Roberts A.W."/>
            <person name="Sato Y."/>
            <person name="Scheller H.V."/>
            <person name="Schulz B."/>
            <person name="Schulz C."/>
            <person name="Shakirov E.V."/>
            <person name="Shibagaki N."/>
            <person name="Shinohara N."/>
            <person name="Shippen D.E."/>
            <person name="Soerensen I."/>
            <person name="Sotooka R."/>
            <person name="Sugimoto N."/>
            <person name="Sugita M."/>
            <person name="Sumikawa N."/>
            <person name="Tanurdzic M."/>
            <person name="Theissen G."/>
            <person name="Ulvskov P."/>
            <person name="Wakazuki S."/>
            <person name="Weng J.K."/>
            <person name="Willats W.W."/>
            <person name="Wipf D."/>
            <person name="Wolf P.G."/>
            <person name="Yang L."/>
            <person name="Zimmer A.D."/>
            <person name="Zhu Q."/>
            <person name="Mitros T."/>
            <person name="Hellsten U."/>
            <person name="Loque D."/>
            <person name="Otillar R."/>
            <person name="Salamov A."/>
            <person name="Schmutz J."/>
            <person name="Shapiro H."/>
            <person name="Lindquist E."/>
            <person name="Lucas S."/>
            <person name="Rokhsar D."/>
            <person name="Grigoriev I.V."/>
        </authorList>
    </citation>
    <scope>NUCLEOTIDE SEQUENCE [LARGE SCALE GENOMIC DNA]</scope>
</reference>
<evidence type="ECO:0000256" key="1">
    <source>
        <dbReference type="ARBA" id="ARBA00011079"/>
    </source>
</evidence>
<sequence length="474" mass="53491">MQSPRRGAALPLALKEGFAYTEHYFQQTLDHFNVGNITLFPQRYLLHNASWSGGASGAPIFVYCGNEGDIVWFAENTGFMFDIAPLFGALLVFPEHRFYGKSQPFGGQNGPKELAFCSAEQALADFATLILDLKRNLSAQASPVVVFGGSYGGMLAAWFRLKYPHIAIGALASSAPILQFENIVPYTTFYDIVSNAFKREGEKCFEIIRNSWTAITEAAEQQNGLRNLSQDFHMCSDFKNADELINWLESAYSYLAMANYPYAANFTMPLPAHPVRKVCQAMVNSPVASSILQRIYAGVNVYYNFTGAAKCFDLDDDPHGLSGWNWQSCTEMVMPMSSNSNTSMYPPFEWDGEAWSRFCWENYGAIPRPSWVTTEFGGHDIKSVLRNFGSNIVFSNGLLDPWSGGRQAMNDSFRFVLESISSTILAFVTKEGAHHLDFRWSRKDDPQWLIEQRESEVREIKRWLSEYHQNVFVI</sequence>
<keyword evidence="2" id="KW-0645">Protease</keyword>
<dbReference type="PANTHER" id="PTHR11010:SF38">
    <property type="entry name" value="LYSOSOMAL PRO-X CARBOXYPEPTIDASE"/>
    <property type="match status" value="1"/>
</dbReference>
<dbReference type="EMBL" id="GL377567">
    <property type="protein sequence ID" value="EFJ35946.1"/>
    <property type="molecule type" value="Genomic_DNA"/>
</dbReference>
<comment type="similarity">
    <text evidence="1">Belongs to the peptidase S28 family.</text>
</comment>
<dbReference type="Gramene" id="EFJ35946">
    <property type="protein sequence ID" value="EFJ35946"/>
    <property type="gene ID" value="SELMODRAFT_78660"/>
</dbReference>
<evidence type="ECO:0000313" key="7">
    <source>
        <dbReference type="Proteomes" id="UP000001514"/>
    </source>
</evidence>
<evidence type="ECO:0000256" key="5">
    <source>
        <dbReference type="ARBA" id="ARBA00023180"/>
    </source>
</evidence>
<proteinExistence type="inferred from homology"/>
<dbReference type="SUPFAM" id="SSF53474">
    <property type="entry name" value="alpha/beta-Hydrolases"/>
    <property type="match status" value="1"/>
</dbReference>
<dbReference type="MEROPS" id="S28.002"/>
<dbReference type="GO" id="GO:0008239">
    <property type="term" value="F:dipeptidyl-peptidase activity"/>
    <property type="evidence" value="ECO:0000318"/>
    <property type="project" value="GO_Central"/>
</dbReference>
<evidence type="ECO:0000256" key="2">
    <source>
        <dbReference type="ARBA" id="ARBA00022670"/>
    </source>
</evidence>
<evidence type="ECO:0000256" key="4">
    <source>
        <dbReference type="ARBA" id="ARBA00022801"/>
    </source>
</evidence>
<dbReference type="HOGENOM" id="CLU_020959_0_1_1"/>
<evidence type="ECO:0008006" key="8">
    <source>
        <dbReference type="Google" id="ProtNLM"/>
    </source>
</evidence>
<dbReference type="OMA" id="QTCNQMV"/>
<dbReference type="GO" id="GO:0006508">
    <property type="term" value="P:proteolysis"/>
    <property type="evidence" value="ECO:0007669"/>
    <property type="project" value="UniProtKB-KW"/>
</dbReference>
<dbReference type="GO" id="GO:0070008">
    <property type="term" value="F:serine-type exopeptidase activity"/>
    <property type="evidence" value="ECO:0007669"/>
    <property type="project" value="InterPro"/>
</dbReference>
<dbReference type="AlphaFoldDB" id="D8QUX0"/>
<dbReference type="InParanoid" id="D8QUX0"/>
<accession>D8QUX0</accession>
<name>D8QUX0_SELML</name>
<dbReference type="ESTHER" id="selml-d8qua5">
    <property type="family name" value="Prolylcarboxypeptidase"/>
</dbReference>
<evidence type="ECO:0000256" key="3">
    <source>
        <dbReference type="ARBA" id="ARBA00022729"/>
    </source>
</evidence>
<dbReference type="FunFam" id="1.20.120.980:FF:000001">
    <property type="entry name" value="Dipeptidyl peptidase 7"/>
    <property type="match status" value="1"/>
</dbReference>